<reference evidence="1 2" key="1">
    <citation type="journal article" date="2018" name="New Phytol.">
        <title>Phylogenomics of Endogonaceae and evolution of mycorrhizas within Mucoromycota.</title>
        <authorList>
            <person name="Chang Y."/>
            <person name="Desiro A."/>
            <person name="Na H."/>
            <person name="Sandor L."/>
            <person name="Lipzen A."/>
            <person name="Clum A."/>
            <person name="Barry K."/>
            <person name="Grigoriev I.V."/>
            <person name="Martin F.M."/>
            <person name="Stajich J.E."/>
            <person name="Smith M.E."/>
            <person name="Bonito G."/>
            <person name="Spatafora J.W."/>
        </authorList>
    </citation>
    <scope>NUCLEOTIDE SEQUENCE [LARGE SCALE GENOMIC DNA]</scope>
    <source>
        <strain evidence="1 2">GMNB39</strain>
    </source>
</reference>
<dbReference type="Proteomes" id="UP000268093">
    <property type="component" value="Unassembled WGS sequence"/>
</dbReference>
<sequence length="82" mass="10094">MEKKDFNIIVLSSNDEPTYNHNPPQIDHRHQFRTRQARRQRHRRRQMRPRECCTPDKRVVQPRWIPKIHSPTHGTFWRLAMA</sequence>
<evidence type="ECO:0000313" key="1">
    <source>
        <dbReference type="EMBL" id="RUP49228.1"/>
    </source>
</evidence>
<keyword evidence="2" id="KW-1185">Reference proteome</keyword>
<organism evidence="1 2">
    <name type="scientific">Jimgerdemannia flammicorona</name>
    <dbReference type="NCBI Taxonomy" id="994334"/>
    <lineage>
        <taxon>Eukaryota</taxon>
        <taxon>Fungi</taxon>
        <taxon>Fungi incertae sedis</taxon>
        <taxon>Mucoromycota</taxon>
        <taxon>Mucoromycotina</taxon>
        <taxon>Endogonomycetes</taxon>
        <taxon>Endogonales</taxon>
        <taxon>Endogonaceae</taxon>
        <taxon>Jimgerdemannia</taxon>
    </lineage>
</organism>
<protein>
    <submittedName>
        <fullName evidence="1">Uncharacterized protein</fullName>
    </submittedName>
</protein>
<comment type="caution">
    <text evidence="1">The sequence shown here is derived from an EMBL/GenBank/DDBJ whole genome shotgun (WGS) entry which is preliminary data.</text>
</comment>
<evidence type="ECO:0000313" key="2">
    <source>
        <dbReference type="Proteomes" id="UP000268093"/>
    </source>
</evidence>
<dbReference type="AlphaFoldDB" id="A0A433DEG9"/>
<proteinExistence type="predicted"/>
<gene>
    <name evidence="1" type="ORF">BC936DRAFT_143046</name>
</gene>
<accession>A0A433DEG9</accession>
<name>A0A433DEG9_9FUNG</name>
<dbReference type="EMBL" id="RBNI01002515">
    <property type="protein sequence ID" value="RUP49228.1"/>
    <property type="molecule type" value="Genomic_DNA"/>
</dbReference>